<keyword evidence="4" id="KW-0498">Mitosis</keyword>
<dbReference type="Proteomes" id="UP000694845">
    <property type="component" value="Unplaced"/>
</dbReference>
<evidence type="ECO:0000256" key="2">
    <source>
        <dbReference type="ARBA" id="ARBA00010348"/>
    </source>
</evidence>
<dbReference type="InterPro" id="IPR036570">
    <property type="entry name" value="HORMA_dom_sf"/>
</dbReference>
<evidence type="ECO:0000256" key="3">
    <source>
        <dbReference type="ARBA" id="ARBA00022618"/>
    </source>
</evidence>
<dbReference type="FunFam" id="3.30.900.10:FF:000002">
    <property type="entry name" value="Mitotic spindle assembly checkpoint protein MAD2A"/>
    <property type="match status" value="1"/>
</dbReference>
<accession>A0A8B7Z6R5</accession>
<dbReference type="AlphaFoldDB" id="A0A8B7Z6R5"/>
<gene>
    <name evidence="11" type="primary">LOC110984973</name>
</gene>
<dbReference type="RefSeq" id="XP_022101334.1">
    <property type="nucleotide sequence ID" value="XM_022245642.1"/>
</dbReference>
<dbReference type="GeneID" id="110984973"/>
<dbReference type="PANTHER" id="PTHR11842">
    <property type="entry name" value="MITOTIC SPINDLE ASSEMBLY CHECKPOINT PROTEIN MAD2"/>
    <property type="match status" value="1"/>
</dbReference>
<dbReference type="GO" id="GO:1990728">
    <property type="term" value="C:mitotic spindle assembly checkpoint MAD1-MAD2 complex"/>
    <property type="evidence" value="ECO:0007669"/>
    <property type="project" value="UniProtKB-ARBA"/>
</dbReference>
<dbReference type="OrthoDB" id="1806at2759"/>
<dbReference type="SUPFAM" id="SSF56019">
    <property type="entry name" value="The spindle assembly checkpoint protein mad2"/>
    <property type="match status" value="1"/>
</dbReference>
<dbReference type="PANTHER" id="PTHR11842:SF11">
    <property type="entry name" value="MITOTIC SPINDLE ASSEMBLY CHECKPOINT PROTEIN MAD2A"/>
    <property type="match status" value="1"/>
</dbReference>
<dbReference type="Pfam" id="PF02301">
    <property type="entry name" value="HORMA"/>
    <property type="match status" value="1"/>
</dbReference>
<dbReference type="CTD" id="4085"/>
<dbReference type="GO" id="GO:0000776">
    <property type="term" value="C:kinetochore"/>
    <property type="evidence" value="ECO:0007669"/>
    <property type="project" value="TreeGrafter"/>
</dbReference>
<dbReference type="InterPro" id="IPR045091">
    <property type="entry name" value="Mad2-like"/>
</dbReference>
<sequence length="222" mass="25220">MGSDYIMQVDVAKLKKMAATLQAPKANTITLKGSSEKVSEFFSFGINSLLYQRGIYPPETFTRKQKYGLTLFMSTDKALQDYLENVLRQLNKWLNEKTVQKVVVVITEVESGEVQERWQFDIQCDKSMTHESQPREKSNAEINKEIKAVITQITATVTFLPLLANPCTFNILIYTDKDMAMPEQWEESGPSLITNSQEVKLRSFATSIHKIDAAVSYKDDGM</sequence>
<dbReference type="PROSITE" id="PS50815">
    <property type="entry name" value="HORMA"/>
    <property type="match status" value="1"/>
</dbReference>
<reference evidence="11" key="1">
    <citation type="submission" date="2025-08" db="UniProtKB">
        <authorList>
            <consortium name="RefSeq"/>
        </authorList>
    </citation>
    <scope>IDENTIFICATION</scope>
</reference>
<dbReference type="GO" id="GO:0005654">
    <property type="term" value="C:nucleoplasm"/>
    <property type="evidence" value="ECO:0007669"/>
    <property type="project" value="TreeGrafter"/>
</dbReference>
<comment type="similarity">
    <text evidence="2">Belongs to the MAD2 family.</text>
</comment>
<proteinExistence type="inferred from homology"/>
<keyword evidence="5" id="KW-0539">Nucleus</keyword>
<protein>
    <recommendedName>
        <fullName evidence="7">Mitotic spindle assembly checkpoint protein MAD2A</fullName>
    </recommendedName>
    <alternativeName>
        <fullName evidence="8">Mitotic arrest deficient 2-like protein 1</fullName>
    </alternativeName>
</protein>
<keyword evidence="10" id="KW-1185">Reference proteome</keyword>
<evidence type="ECO:0000313" key="11">
    <source>
        <dbReference type="RefSeq" id="XP_022101334.1"/>
    </source>
</evidence>
<evidence type="ECO:0000256" key="1">
    <source>
        <dbReference type="ARBA" id="ARBA00004123"/>
    </source>
</evidence>
<name>A0A8B7Z6R5_ACAPL</name>
<comment type="subcellular location">
    <subcellularLocation>
        <location evidence="1">Nucleus</location>
    </subcellularLocation>
</comment>
<evidence type="ECO:0000259" key="9">
    <source>
        <dbReference type="PROSITE" id="PS50815"/>
    </source>
</evidence>
<evidence type="ECO:0000256" key="8">
    <source>
        <dbReference type="ARBA" id="ARBA00076594"/>
    </source>
</evidence>
<organism evidence="10 11">
    <name type="scientific">Acanthaster planci</name>
    <name type="common">Crown-of-thorns starfish</name>
    <dbReference type="NCBI Taxonomy" id="133434"/>
    <lineage>
        <taxon>Eukaryota</taxon>
        <taxon>Metazoa</taxon>
        <taxon>Echinodermata</taxon>
        <taxon>Eleutherozoa</taxon>
        <taxon>Asterozoa</taxon>
        <taxon>Asteroidea</taxon>
        <taxon>Valvatacea</taxon>
        <taxon>Valvatida</taxon>
        <taxon>Acanthasteridae</taxon>
        <taxon>Acanthaster</taxon>
    </lineage>
</organism>
<evidence type="ECO:0000313" key="10">
    <source>
        <dbReference type="Proteomes" id="UP000694845"/>
    </source>
</evidence>
<dbReference type="Gene3D" id="3.30.900.10">
    <property type="entry name" value="HORMA domain"/>
    <property type="match status" value="1"/>
</dbReference>
<dbReference type="KEGG" id="aplc:110984973"/>
<dbReference type="GO" id="GO:0051301">
    <property type="term" value="P:cell division"/>
    <property type="evidence" value="ECO:0007669"/>
    <property type="project" value="UniProtKB-KW"/>
</dbReference>
<feature type="domain" description="HORMA" evidence="9">
    <location>
        <begin position="32"/>
        <end position="215"/>
    </location>
</feature>
<keyword evidence="6" id="KW-0131">Cell cycle</keyword>
<keyword evidence="3" id="KW-0132">Cell division</keyword>
<evidence type="ECO:0000256" key="4">
    <source>
        <dbReference type="ARBA" id="ARBA00022776"/>
    </source>
</evidence>
<evidence type="ECO:0000256" key="5">
    <source>
        <dbReference type="ARBA" id="ARBA00023242"/>
    </source>
</evidence>
<dbReference type="GO" id="GO:0007094">
    <property type="term" value="P:mitotic spindle assembly checkpoint signaling"/>
    <property type="evidence" value="ECO:0007669"/>
    <property type="project" value="TreeGrafter"/>
</dbReference>
<evidence type="ECO:0000256" key="7">
    <source>
        <dbReference type="ARBA" id="ARBA00068928"/>
    </source>
</evidence>
<dbReference type="OMA" id="WQFDVEI"/>
<dbReference type="InterPro" id="IPR003511">
    <property type="entry name" value="HORMA_dom"/>
</dbReference>
<evidence type="ECO:0000256" key="6">
    <source>
        <dbReference type="ARBA" id="ARBA00023306"/>
    </source>
</evidence>